<dbReference type="UniPathway" id="UPA00031">
    <property type="reaction ID" value="UER00010"/>
</dbReference>
<organism evidence="13 14">
    <name type="scientific">Hydrogenoanaerobacterium saccharovorans</name>
    <dbReference type="NCBI Taxonomy" id="474960"/>
    <lineage>
        <taxon>Bacteria</taxon>
        <taxon>Bacillati</taxon>
        <taxon>Bacillota</taxon>
        <taxon>Clostridia</taxon>
        <taxon>Eubacteriales</taxon>
        <taxon>Oscillospiraceae</taxon>
        <taxon>Hydrogenoanaerobacterium</taxon>
    </lineage>
</organism>
<dbReference type="Gene3D" id="3.40.50.880">
    <property type="match status" value="1"/>
</dbReference>
<keyword evidence="10" id="KW-0963">Cytoplasm</keyword>
<dbReference type="HAMAP" id="MF_00278">
    <property type="entry name" value="HisH"/>
    <property type="match status" value="1"/>
</dbReference>
<gene>
    <name evidence="10" type="primary">hisH</name>
    <name evidence="13" type="ORF">SAMN05216180_0565</name>
</gene>
<evidence type="ECO:0000256" key="2">
    <source>
        <dbReference type="ARBA" id="ARBA00011152"/>
    </source>
</evidence>
<keyword evidence="14" id="KW-1185">Reference proteome</keyword>
<comment type="subunit">
    <text evidence="2 10">Heterodimer of HisH and HisF.</text>
</comment>
<protein>
    <recommendedName>
        <fullName evidence="10">Imidazole glycerol phosphate synthase subunit HisH</fullName>
        <ecNumber evidence="10">4.3.2.10</ecNumber>
    </recommendedName>
    <alternativeName>
        <fullName evidence="10">IGP synthase glutaminase subunit</fullName>
        <ecNumber evidence="10">3.5.1.2</ecNumber>
    </alternativeName>
    <alternativeName>
        <fullName evidence="10">IGP synthase subunit HisH</fullName>
    </alternativeName>
    <alternativeName>
        <fullName evidence="10">ImGP synthase subunit HisH</fullName>
        <shortName evidence="10">IGPS subunit HisH</shortName>
    </alternativeName>
</protein>
<dbReference type="GO" id="GO:0005737">
    <property type="term" value="C:cytoplasm"/>
    <property type="evidence" value="ECO:0007669"/>
    <property type="project" value="UniProtKB-SubCell"/>
</dbReference>
<keyword evidence="5 10" id="KW-0315">Glutamine amidotransferase</keyword>
<reference evidence="13 14" key="1">
    <citation type="submission" date="2016-10" db="EMBL/GenBank/DDBJ databases">
        <authorList>
            <person name="de Groot N.N."/>
        </authorList>
    </citation>
    <scope>NUCLEOTIDE SEQUENCE [LARGE SCALE GENOMIC DNA]</scope>
    <source>
        <strain evidence="13 14">CGMCC 1.5070</strain>
    </source>
</reference>
<evidence type="ECO:0000256" key="10">
    <source>
        <dbReference type="HAMAP-Rule" id="MF_00278"/>
    </source>
</evidence>
<dbReference type="EC" id="4.3.2.10" evidence="10"/>
<evidence type="ECO:0000256" key="4">
    <source>
        <dbReference type="ARBA" id="ARBA00022801"/>
    </source>
</evidence>
<dbReference type="OrthoDB" id="9807137at2"/>
<dbReference type="AlphaFoldDB" id="A0A1H7ZBZ6"/>
<dbReference type="PANTHER" id="PTHR42701:SF1">
    <property type="entry name" value="IMIDAZOLE GLYCEROL PHOSPHATE SYNTHASE SUBUNIT HISH"/>
    <property type="match status" value="1"/>
</dbReference>
<dbReference type="PROSITE" id="PS51274">
    <property type="entry name" value="GATASE_COBBQ"/>
    <property type="match status" value="1"/>
</dbReference>
<comment type="function">
    <text evidence="10">IGPS catalyzes the conversion of PRFAR and glutamine to IGP, AICAR and glutamate. The HisH subunit catalyzes the hydrolysis of glutamine to glutamate and ammonia as part of the synthesis of IGP and AICAR. The resulting ammonia molecule is channeled to the active site of HisF.</text>
</comment>
<dbReference type="InterPro" id="IPR029062">
    <property type="entry name" value="Class_I_gatase-like"/>
</dbReference>
<dbReference type="GO" id="GO:0000105">
    <property type="term" value="P:L-histidine biosynthetic process"/>
    <property type="evidence" value="ECO:0007669"/>
    <property type="project" value="UniProtKB-UniRule"/>
</dbReference>
<evidence type="ECO:0000313" key="13">
    <source>
        <dbReference type="EMBL" id="SEM55785.1"/>
    </source>
</evidence>
<dbReference type="EC" id="3.5.1.2" evidence="10"/>
<dbReference type="PANTHER" id="PTHR42701">
    <property type="entry name" value="IMIDAZOLE GLYCEROL PHOSPHATE SYNTHASE SUBUNIT HISH"/>
    <property type="match status" value="1"/>
</dbReference>
<evidence type="ECO:0000256" key="11">
    <source>
        <dbReference type="PIRSR" id="PIRSR000495-1"/>
    </source>
</evidence>
<evidence type="ECO:0000256" key="1">
    <source>
        <dbReference type="ARBA" id="ARBA00005091"/>
    </source>
</evidence>
<feature type="active site" evidence="10 11">
    <location>
        <position position="184"/>
    </location>
</feature>
<dbReference type="GO" id="GO:0000107">
    <property type="term" value="F:imidazoleglycerol-phosphate synthase activity"/>
    <property type="evidence" value="ECO:0007669"/>
    <property type="project" value="UniProtKB-UniRule"/>
</dbReference>
<evidence type="ECO:0000256" key="7">
    <source>
        <dbReference type="ARBA" id="ARBA00023239"/>
    </source>
</evidence>
<evidence type="ECO:0000256" key="6">
    <source>
        <dbReference type="ARBA" id="ARBA00023102"/>
    </source>
</evidence>
<evidence type="ECO:0000256" key="3">
    <source>
        <dbReference type="ARBA" id="ARBA00022605"/>
    </source>
</evidence>
<dbReference type="CDD" id="cd01748">
    <property type="entry name" value="GATase1_IGP_Synthase"/>
    <property type="match status" value="1"/>
</dbReference>
<keyword evidence="4 10" id="KW-0378">Hydrolase</keyword>
<dbReference type="NCBIfam" id="TIGR01855">
    <property type="entry name" value="IMP_synth_hisH"/>
    <property type="match status" value="1"/>
</dbReference>
<feature type="active site" evidence="10 11">
    <location>
        <position position="186"/>
    </location>
</feature>
<dbReference type="Pfam" id="PF00117">
    <property type="entry name" value="GATase"/>
    <property type="match status" value="1"/>
</dbReference>
<dbReference type="Proteomes" id="UP000199158">
    <property type="component" value="Unassembled WGS sequence"/>
</dbReference>
<evidence type="ECO:0000313" key="14">
    <source>
        <dbReference type="Proteomes" id="UP000199158"/>
    </source>
</evidence>
<feature type="active site" description="Nucleophile" evidence="10 11">
    <location>
        <position position="79"/>
    </location>
</feature>
<comment type="catalytic activity">
    <reaction evidence="8 10">
        <text>5-[(5-phospho-1-deoxy-D-ribulos-1-ylimino)methylamino]-1-(5-phospho-beta-D-ribosyl)imidazole-4-carboxamide + L-glutamine = D-erythro-1-(imidazol-4-yl)glycerol 3-phosphate + 5-amino-1-(5-phospho-beta-D-ribosyl)imidazole-4-carboxamide + L-glutamate + H(+)</text>
        <dbReference type="Rhea" id="RHEA:24793"/>
        <dbReference type="ChEBI" id="CHEBI:15378"/>
        <dbReference type="ChEBI" id="CHEBI:29985"/>
        <dbReference type="ChEBI" id="CHEBI:58278"/>
        <dbReference type="ChEBI" id="CHEBI:58359"/>
        <dbReference type="ChEBI" id="CHEBI:58475"/>
        <dbReference type="ChEBI" id="CHEBI:58525"/>
        <dbReference type="EC" id="4.3.2.10"/>
    </reaction>
</comment>
<dbReference type="GO" id="GO:0004359">
    <property type="term" value="F:glutaminase activity"/>
    <property type="evidence" value="ECO:0007669"/>
    <property type="project" value="UniProtKB-EC"/>
</dbReference>
<dbReference type="STRING" id="474960.SAMN05216180_0565"/>
<dbReference type="PIRSF" id="PIRSF000495">
    <property type="entry name" value="Amidotransf_hisH"/>
    <property type="match status" value="1"/>
</dbReference>
<evidence type="ECO:0000256" key="9">
    <source>
        <dbReference type="ARBA" id="ARBA00049534"/>
    </source>
</evidence>
<dbReference type="InterPro" id="IPR010139">
    <property type="entry name" value="Imidazole-glycPsynth_HisH"/>
</dbReference>
<keyword evidence="13" id="KW-0808">Transferase</keyword>
<keyword evidence="3 10" id="KW-0028">Amino-acid biosynthesis</keyword>
<evidence type="ECO:0000256" key="8">
    <source>
        <dbReference type="ARBA" id="ARBA00047838"/>
    </source>
</evidence>
<sequence length="202" mass="21711">MIAVIDYGVGNLFSLVSSLQYLGLTAKVTGKPDEICAADHIILPGVGAFADAMNKLRETNLDATVKEQAAIGKPLLGICLGMQILFEKGLEYGEHDGLGLLKGEVVPIADDLKEKLKIPHMGWNQLKIVRDCPLLKSSKDGDYVYYVHSFYAKNCAESIAAVSDYGIPITGVVANKNVMGTQFHPEKSGEAGLKILSAFAEL</sequence>
<keyword evidence="6 10" id="KW-0368">Histidine biosynthesis</keyword>
<comment type="catalytic activity">
    <reaction evidence="9 10">
        <text>L-glutamine + H2O = L-glutamate + NH4(+)</text>
        <dbReference type="Rhea" id="RHEA:15889"/>
        <dbReference type="ChEBI" id="CHEBI:15377"/>
        <dbReference type="ChEBI" id="CHEBI:28938"/>
        <dbReference type="ChEBI" id="CHEBI:29985"/>
        <dbReference type="ChEBI" id="CHEBI:58359"/>
        <dbReference type="EC" id="3.5.1.2"/>
    </reaction>
</comment>
<dbReference type="EMBL" id="FOCG01000001">
    <property type="protein sequence ID" value="SEM55785.1"/>
    <property type="molecule type" value="Genomic_DNA"/>
</dbReference>
<dbReference type="GO" id="GO:0016829">
    <property type="term" value="F:lyase activity"/>
    <property type="evidence" value="ECO:0007669"/>
    <property type="project" value="UniProtKB-KW"/>
</dbReference>
<feature type="domain" description="Glutamine amidotransferase" evidence="12">
    <location>
        <begin position="4"/>
        <end position="197"/>
    </location>
</feature>
<proteinExistence type="inferred from homology"/>
<dbReference type="SUPFAM" id="SSF52317">
    <property type="entry name" value="Class I glutamine amidotransferase-like"/>
    <property type="match status" value="1"/>
</dbReference>
<dbReference type="PROSITE" id="PS51273">
    <property type="entry name" value="GATASE_TYPE_1"/>
    <property type="match status" value="1"/>
</dbReference>
<comment type="subcellular location">
    <subcellularLocation>
        <location evidence="10">Cytoplasm</location>
    </subcellularLocation>
</comment>
<evidence type="ECO:0000256" key="5">
    <source>
        <dbReference type="ARBA" id="ARBA00022962"/>
    </source>
</evidence>
<accession>A0A1H7ZBZ6</accession>
<evidence type="ECO:0000259" key="12">
    <source>
        <dbReference type="Pfam" id="PF00117"/>
    </source>
</evidence>
<comment type="pathway">
    <text evidence="1 10">Amino-acid biosynthesis; L-histidine biosynthesis; L-histidine from 5-phospho-alpha-D-ribose 1-diphosphate: step 5/9.</text>
</comment>
<dbReference type="RefSeq" id="WP_092751421.1">
    <property type="nucleotide sequence ID" value="NZ_FOCG01000001.1"/>
</dbReference>
<name>A0A1H7ZBZ6_9FIRM</name>
<dbReference type="InterPro" id="IPR017926">
    <property type="entry name" value="GATASE"/>
</dbReference>
<keyword evidence="7 10" id="KW-0456">Lyase</keyword>